<feature type="binding site" evidence="4">
    <location>
        <position position="173"/>
    </location>
    <ligand>
        <name>Zn(2+)</name>
        <dbReference type="ChEBI" id="CHEBI:29105"/>
    </ligand>
</feature>
<accession>A0A6A6W3A1</accession>
<gene>
    <name evidence="7" type="ORF">EJ05DRAFT_441260</name>
</gene>
<evidence type="ECO:0000256" key="1">
    <source>
        <dbReference type="ARBA" id="ARBA00006924"/>
    </source>
</evidence>
<evidence type="ECO:0000313" key="7">
    <source>
        <dbReference type="EMBL" id="KAF2756410.1"/>
    </source>
</evidence>
<dbReference type="InterPro" id="IPR026590">
    <property type="entry name" value="Ssirtuin_cat_dom"/>
</dbReference>
<keyword evidence="8" id="KW-1185">Reference proteome</keyword>
<dbReference type="InterPro" id="IPR003000">
    <property type="entry name" value="Sirtuin"/>
</dbReference>
<keyword evidence="4" id="KW-0479">Metal-binding</keyword>
<evidence type="ECO:0000256" key="2">
    <source>
        <dbReference type="ARBA" id="ARBA00022679"/>
    </source>
</evidence>
<dbReference type="SUPFAM" id="SSF52467">
    <property type="entry name" value="DHS-like NAD/FAD-binding domain"/>
    <property type="match status" value="1"/>
</dbReference>
<proteinExistence type="inferred from homology"/>
<dbReference type="Gene3D" id="3.30.1600.10">
    <property type="entry name" value="SIR2/SIRT2 'Small Domain"/>
    <property type="match status" value="1"/>
</dbReference>
<feature type="active site" description="Proton acceptor" evidence="4">
    <location>
        <position position="162"/>
    </location>
</feature>
<evidence type="ECO:0000256" key="5">
    <source>
        <dbReference type="SAM" id="MobiDB-lite"/>
    </source>
</evidence>
<dbReference type="Pfam" id="PF02146">
    <property type="entry name" value="SIR2"/>
    <property type="match status" value="1"/>
</dbReference>
<sequence>MPLLRVPYTDPLPTGKIFPAVASSTSGAIAALREFLCVTPSPSLTNIGASAEGKHKTVLLTGAGISVASGLADYRGTSGTYTLNKTYRPIYYNEFCENHEARKRYWARSFLGWTNLAKAKPNEAHHAVKRLGDMGILRSVITQNVDSFHPNAHPNLSTVELHGYLRSLVCLTCHTEYPRNAFQKRLTALNPAWATFLEEMLTTGALDTENPTERRRRGYRANPDGDVDVPNAPYTTFRYPPCPTCESGQTPTGISPPKIAVDADGAWTTSSTGGVLKPAVIMFGESIPAATKIDAEAAIDGASRILIIGSSLATYSAWRLVKRAKERGMPIGVINIGGVRGEENFFADLPDDNDGRYGVRCNEGAGPVLQGVIKELSGE</sequence>
<evidence type="ECO:0000256" key="3">
    <source>
        <dbReference type="ARBA" id="ARBA00023027"/>
    </source>
</evidence>
<dbReference type="GO" id="GO:0070403">
    <property type="term" value="F:NAD+ binding"/>
    <property type="evidence" value="ECO:0007669"/>
    <property type="project" value="InterPro"/>
</dbReference>
<protein>
    <submittedName>
        <fullName evidence="7">DHS-like NAD/FAD-binding domain-containing protein</fullName>
    </submittedName>
</protein>
<name>A0A6A6W3A1_9PEZI</name>
<evidence type="ECO:0000256" key="4">
    <source>
        <dbReference type="PROSITE-ProRule" id="PRU00236"/>
    </source>
</evidence>
<dbReference type="RefSeq" id="XP_033598861.1">
    <property type="nucleotide sequence ID" value="XM_033741978.1"/>
</dbReference>
<dbReference type="EMBL" id="ML996575">
    <property type="protein sequence ID" value="KAF2756410.1"/>
    <property type="molecule type" value="Genomic_DNA"/>
</dbReference>
<dbReference type="PANTHER" id="PTHR47651">
    <property type="entry name" value="NAD-DEPENDENT HISTONE DEACETYLASE HST4"/>
    <property type="match status" value="1"/>
</dbReference>
<feature type="domain" description="Deacetylase sirtuin-type" evidence="6">
    <location>
        <begin position="33"/>
        <end position="379"/>
    </location>
</feature>
<feature type="binding site" evidence="4">
    <location>
        <position position="170"/>
    </location>
    <ligand>
        <name>Zn(2+)</name>
        <dbReference type="ChEBI" id="CHEBI:29105"/>
    </ligand>
</feature>
<dbReference type="PANTHER" id="PTHR47651:SF17">
    <property type="entry name" value="DEACETYLASE SIRTUIN-TYPE DOMAIN-CONTAINING PROTEIN"/>
    <property type="match status" value="1"/>
</dbReference>
<keyword evidence="3" id="KW-0520">NAD</keyword>
<dbReference type="GO" id="GO:0016740">
    <property type="term" value="F:transferase activity"/>
    <property type="evidence" value="ECO:0007669"/>
    <property type="project" value="UniProtKB-KW"/>
</dbReference>
<dbReference type="InterPro" id="IPR029035">
    <property type="entry name" value="DHS-like_NAD/FAD-binding_dom"/>
</dbReference>
<organism evidence="7 8">
    <name type="scientific">Pseudovirgaria hyperparasitica</name>
    <dbReference type="NCBI Taxonomy" id="470096"/>
    <lineage>
        <taxon>Eukaryota</taxon>
        <taxon>Fungi</taxon>
        <taxon>Dikarya</taxon>
        <taxon>Ascomycota</taxon>
        <taxon>Pezizomycotina</taxon>
        <taxon>Dothideomycetes</taxon>
        <taxon>Dothideomycetes incertae sedis</taxon>
        <taxon>Acrospermales</taxon>
        <taxon>Acrospermaceae</taxon>
        <taxon>Pseudovirgaria</taxon>
    </lineage>
</organism>
<evidence type="ECO:0000313" key="8">
    <source>
        <dbReference type="Proteomes" id="UP000799437"/>
    </source>
</evidence>
<keyword evidence="2" id="KW-0808">Transferase</keyword>
<dbReference type="Gene3D" id="3.40.50.1220">
    <property type="entry name" value="TPP-binding domain"/>
    <property type="match status" value="1"/>
</dbReference>
<keyword evidence="4" id="KW-0862">Zinc</keyword>
<evidence type="ECO:0000259" key="6">
    <source>
        <dbReference type="PROSITE" id="PS50305"/>
    </source>
</evidence>
<dbReference type="AlphaFoldDB" id="A0A6A6W3A1"/>
<dbReference type="GeneID" id="54483032"/>
<dbReference type="PROSITE" id="PS50305">
    <property type="entry name" value="SIRTUIN"/>
    <property type="match status" value="1"/>
</dbReference>
<comment type="similarity">
    <text evidence="1">Belongs to the sirtuin family. Class I subfamily.</text>
</comment>
<dbReference type="GO" id="GO:0046872">
    <property type="term" value="F:metal ion binding"/>
    <property type="evidence" value="ECO:0007669"/>
    <property type="project" value="UniProtKB-KW"/>
</dbReference>
<dbReference type="OrthoDB" id="424302at2759"/>
<feature type="binding site" evidence="4">
    <location>
        <position position="242"/>
    </location>
    <ligand>
        <name>Zn(2+)</name>
        <dbReference type="ChEBI" id="CHEBI:29105"/>
    </ligand>
</feature>
<dbReference type="InterPro" id="IPR026591">
    <property type="entry name" value="Sirtuin_cat_small_dom_sf"/>
</dbReference>
<dbReference type="Proteomes" id="UP000799437">
    <property type="component" value="Unassembled WGS sequence"/>
</dbReference>
<feature type="binding site" evidence="4">
    <location>
        <position position="245"/>
    </location>
    <ligand>
        <name>Zn(2+)</name>
        <dbReference type="ChEBI" id="CHEBI:29105"/>
    </ligand>
</feature>
<feature type="region of interest" description="Disordered" evidence="5">
    <location>
        <begin position="208"/>
        <end position="232"/>
    </location>
</feature>
<reference evidence="7" key="1">
    <citation type="journal article" date="2020" name="Stud. Mycol.">
        <title>101 Dothideomycetes genomes: a test case for predicting lifestyles and emergence of pathogens.</title>
        <authorList>
            <person name="Haridas S."/>
            <person name="Albert R."/>
            <person name="Binder M."/>
            <person name="Bloem J."/>
            <person name="Labutti K."/>
            <person name="Salamov A."/>
            <person name="Andreopoulos B."/>
            <person name="Baker S."/>
            <person name="Barry K."/>
            <person name="Bills G."/>
            <person name="Bluhm B."/>
            <person name="Cannon C."/>
            <person name="Castanera R."/>
            <person name="Culley D."/>
            <person name="Daum C."/>
            <person name="Ezra D."/>
            <person name="Gonzalez J."/>
            <person name="Henrissat B."/>
            <person name="Kuo A."/>
            <person name="Liang C."/>
            <person name="Lipzen A."/>
            <person name="Lutzoni F."/>
            <person name="Magnuson J."/>
            <person name="Mondo S."/>
            <person name="Nolan M."/>
            <person name="Ohm R."/>
            <person name="Pangilinan J."/>
            <person name="Park H.-J."/>
            <person name="Ramirez L."/>
            <person name="Alfaro M."/>
            <person name="Sun H."/>
            <person name="Tritt A."/>
            <person name="Yoshinaga Y."/>
            <person name="Zwiers L.-H."/>
            <person name="Turgeon B."/>
            <person name="Goodwin S."/>
            <person name="Spatafora J."/>
            <person name="Crous P."/>
            <person name="Grigoriev I."/>
        </authorList>
    </citation>
    <scope>NUCLEOTIDE SEQUENCE</scope>
    <source>
        <strain evidence="7">CBS 121739</strain>
    </source>
</reference>